<feature type="transmembrane region" description="Helical" evidence="5">
    <location>
        <begin position="51"/>
        <end position="70"/>
    </location>
</feature>
<dbReference type="PANTHER" id="PTHR23502:SF23">
    <property type="entry name" value="FLUCONAZOLE RESISTANCE PROTEIN 1"/>
    <property type="match status" value="1"/>
</dbReference>
<feature type="transmembrane region" description="Helical" evidence="5">
    <location>
        <begin position="76"/>
        <end position="103"/>
    </location>
</feature>
<evidence type="ECO:0000256" key="2">
    <source>
        <dbReference type="ARBA" id="ARBA00022692"/>
    </source>
</evidence>
<evidence type="ECO:0000313" key="6">
    <source>
        <dbReference type="EMBL" id="OQN99385.1"/>
    </source>
</evidence>
<dbReference type="SUPFAM" id="SSF103473">
    <property type="entry name" value="MFS general substrate transporter"/>
    <property type="match status" value="1"/>
</dbReference>
<comment type="caution">
    <text evidence="6">The sequence shown here is derived from an EMBL/GenBank/DDBJ whole genome shotgun (WGS) entry which is preliminary data.</text>
</comment>
<evidence type="ECO:0000313" key="7">
    <source>
        <dbReference type="Proteomes" id="UP000192596"/>
    </source>
</evidence>
<dbReference type="Proteomes" id="UP000192596">
    <property type="component" value="Unassembled WGS sequence"/>
</dbReference>
<keyword evidence="3 5" id="KW-1133">Transmembrane helix</keyword>
<dbReference type="InterPro" id="IPR036259">
    <property type="entry name" value="MFS_trans_sf"/>
</dbReference>
<organism evidence="6 7">
    <name type="scientific">Cryoendolithus antarcticus</name>
    <dbReference type="NCBI Taxonomy" id="1507870"/>
    <lineage>
        <taxon>Eukaryota</taxon>
        <taxon>Fungi</taxon>
        <taxon>Dikarya</taxon>
        <taxon>Ascomycota</taxon>
        <taxon>Pezizomycotina</taxon>
        <taxon>Dothideomycetes</taxon>
        <taxon>Dothideomycetidae</taxon>
        <taxon>Cladosporiales</taxon>
        <taxon>Cladosporiaceae</taxon>
        <taxon>Cryoendolithus</taxon>
    </lineage>
</organism>
<dbReference type="OrthoDB" id="3357846at2759"/>
<accession>A0A1V8SJR7</accession>
<comment type="subcellular location">
    <subcellularLocation>
        <location evidence="1">Membrane</location>
        <topology evidence="1">Multi-pass membrane protein</topology>
    </subcellularLocation>
</comment>
<dbReference type="PANTHER" id="PTHR23502">
    <property type="entry name" value="MAJOR FACILITATOR SUPERFAMILY"/>
    <property type="match status" value="1"/>
</dbReference>
<dbReference type="AlphaFoldDB" id="A0A1V8SJR7"/>
<feature type="transmembrane region" description="Helical" evidence="5">
    <location>
        <begin position="145"/>
        <end position="166"/>
    </location>
</feature>
<evidence type="ECO:0008006" key="8">
    <source>
        <dbReference type="Google" id="ProtNLM"/>
    </source>
</evidence>
<sequence length="179" mass="19822">MHGFDLGETGLAFLSCQVGATVGLMLYFSYLHWYMIPDKLRNGLREQEHRLVPAMNGSWLLPVGLFLFAWTPRPDIHWIVPLIGVVIFVTGFYLVMQGLFVYLPLSYPQYAASLFSGNDVCRSAFAAGAIAFARPMFLRLGVARGVALLGGLTGMGIIGMICLYIYGKRLRKMSTFAQG</sequence>
<dbReference type="GO" id="GO:0015244">
    <property type="term" value="F:fluconazole transmembrane transporter activity"/>
    <property type="evidence" value="ECO:0007669"/>
    <property type="project" value="TreeGrafter"/>
</dbReference>
<dbReference type="EMBL" id="NAJO01000040">
    <property type="protein sequence ID" value="OQN99385.1"/>
    <property type="molecule type" value="Genomic_DNA"/>
</dbReference>
<keyword evidence="7" id="KW-1185">Reference proteome</keyword>
<dbReference type="InParanoid" id="A0A1V8SJR7"/>
<evidence type="ECO:0000256" key="4">
    <source>
        <dbReference type="ARBA" id="ARBA00023136"/>
    </source>
</evidence>
<reference evidence="7" key="1">
    <citation type="submission" date="2017-03" db="EMBL/GenBank/DDBJ databases">
        <title>Genomes of endolithic fungi from Antarctica.</title>
        <authorList>
            <person name="Coleine C."/>
            <person name="Masonjones S."/>
            <person name="Stajich J.E."/>
        </authorList>
    </citation>
    <scope>NUCLEOTIDE SEQUENCE [LARGE SCALE GENOMIC DNA]</scope>
    <source>
        <strain evidence="7">CCFEE 5527</strain>
    </source>
</reference>
<dbReference type="GO" id="GO:1990961">
    <property type="term" value="P:xenobiotic detoxification by transmembrane export across the plasma membrane"/>
    <property type="evidence" value="ECO:0007669"/>
    <property type="project" value="TreeGrafter"/>
</dbReference>
<dbReference type="STRING" id="1507870.A0A1V8SJR7"/>
<evidence type="ECO:0000256" key="1">
    <source>
        <dbReference type="ARBA" id="ARBA00004141"/>
    </source>
</evidence>
<feature type="transmembrane region" description="Helical" evidence="5">
    <location>
        <begin position="12"/>
        <end position="30"/>
    </location>
</feature>
<evidence type="ECO:0000256" key="5">
    <source>
        <dbReference type="SAM" id="Phobius"/>
    </source>
</evidence>
<evidence type="ECO:0000256" key="3">
    <source>
        <dbReference type="ARBA" id="ARBA00022989"/>
    </source>
</evidence>
<protein>
    <recommendedName>
        <fullName evidence="8">Major facilitator superfamily (MFS) profile domain-containing protein</fullName>
    </recommendedName>
</protein>
<gene>
    <name evidence="6" type="ORF">B0A48_14362</name>
</gene>
<proteinExistence type="predicted"/>
<dbReference type="GO" id="GO:0005886">
    <property type="term" value="C:plasma membrane"/>
    <property type="evidence" value="ECO:0007669"/>
    <property type="project" value="TreeGrafter"/>
</dbReference>
<name>A0A1V8SJR7_9PEZI</name>
<keyword evidence="2 5" id="KW-0812">Transmembrane</keyword>
<keyword evidence="4 5" id="KW-0472">Membrane</keyword>